<dbReference type="Pfam" id="PF19051">
    <property type="entry name" value="GFO_IDH_MocA_C2"/>
    <property type="match status" value="1"/>
</dbReference>
<gene>
    <name evidence="3" type="ORF">K4G66_15800</name>
</gene>
<dbReference type="InterPro" id="IPR043906">
    <property type="entry name" value="Gfo/Idh/MocA_OxRdtase_bact_C"/>
</dbReference>
<feature type="domain" description="Gfo/Idh/MocA-like oxidoreductase bacterial type C-terminal" evidence="2">
    <location>
        <begin position="220"/>
        <end position="434"/>
    </location>
</feature>
<proteinExistence type="predicted"/>
<dbReference type="InterPro" id="IPR000683">
    <property type="entry name" value="Gfo/Idh/MocA-like_OxRdtase_N"/>
</dbReference>
<evidence type="ECO:0000259" key="1">
    <source>
        <dbReference type="Pfam" id="PF01408"/>
    </source>
</evidence>
<name>A0AA49PZD2_9BACT</name>
<dbReference type="PANTHER" id="PTHR43818:SF5">
    <property type="entry name" value="OXIDOREDUCTASE FAMILY PROTEIN"/>
    <property type="match status" value="1"/>
</dbReference>
<organism evidence="3">
    <name type="scientific">Roseihalotalea indica</name>
    <dbReference type="NCBI Taxonomy" id="2867963"/>
    <lineage>
        <taxon>Bacteria</taxon>
        <taxon>Pseudomonadati</taxon>
        <taxon>Bacteroidota</taxon>
        <taxon>Cytophagia</taxon>
        <taxon>Cytophagales</taxon>
        <taxon>Catalimonadaceae</taxon>
        <taxon>Roseihalotalea</taxon>
    </lineage>
</organism>
<accession>A0AA49PZD2</accession>
<sequence>MDHGKIPLSTTRRKFIGSALGTLAGITLVPRHVLGGPGFTPPSDQVALGYIGTGKQARGALFRQFIAIPEVKIVAACDVDAQKLESFKQMTSAYYAEQNQQARYKGFQTYADLRQLLEHDDIDAVIVATPDHWHALASIMACEAGKDVYCEKPLSLTVKEGRAMVEATRKHKRVFQTGSMQRSWEDFHRAAELVINGYIGEIQKVIVSVGGPPEECDQPAEPKPDYLDWNMWQGPASAREYSSFFAPPMDWDGWARWRYCKNYGGGGMTDWGAHMFDIAQWALGMDASGPVEVIPPDGKAYPALTYIYDNGVPMIREDFRKGNAVRFEGSDGVIEVSRQFLNMPENLQNQEIGENEIHLYKSRDHYRDWLNAIKERSRPICDVEVGHRTATVCNIGNIAYELNRPLRWNPKKEKFKGDREANKMLAREDRNFWEEIPSKNTAQRIGS</sequence>
<protein>
    <submittedName>
        <fullName evidence="3">Gfo/Idh/MocA family oxidoreductase</fullName>
    </submittedName>
</protein>
<dbReference type="Gene3D" id="3.30.360.10">
    <property type="entry name" value="Dihydrodipicolinate Reductase, domain 2"/>
    <property type="match status" value="1"/>
</dbReference>
<dbReference type="EMBL" id="CP120682">
    <property type="protein sequence ID" value="WKN40158.1"/>
    <property type="molecule type" value="Genomic_DNA"/>
</dbReference>
<reference evidence="3" key="2">
    <citation type="journal article" date="2024" name="Antonie Van Leeuwenhoek">
        <title>Roseihalotalea indica gen. nov., sp. nov., a halophilic Bacteroidetes from mesopelagic Southwest Indian Ocean with higher carbohydrate metabolic potential.</title>
        <authorList>
            <person name="Chen B."/>
            <person name="Zhang M."/>
            <person name="Lin D."/>
            <person name="Ye J."/>
            <person name="Tang K."/>
        </authorList>
    </citation>
    <scope>NUCLEOTIDE SEQUENCE</scope>
    <source>
        <strain evidence="3">TK19036</strain>
    </source>
</reference>
<dbReference type="InterPro" id="IPR036291">
    <property type="entry name" value="NAD(P)-bd_dom_sf"/>
</dbReference>
<dbReference type="InterPro" id="IPR050463">
    <property type="entry name" value="Gfo/Idh/MocA_oxidrdct_glycsds"/>
</dbReference>
<dbReference type="Gene3D" id="3.40.50.720">
    <property type="entry name" value="NAD(P)-binding Rossmann-like Domain"/>
    <property type="match status" value="1"/>
</dbReference>
<dbReference type="Pfam" id="PF01408">
    <property type="entry name" value="GFO_IDH_MocA"/>
    <property type="match status" value="1"/>
</dbReference>
<dbReference type="PANTHER" id="PTHR43818">
    <property type="entry name" value="BCDNA.GH03377"/>
    <property type="match status" value="1"/>
</dbReference>
<dbReference type="SUPFAM" id="SSF55347">
    <property type="entry name" value="Glyceraldehyde-3-phosphate dehydrogenase-like, C-terminal domain"/>
    <property type="match status" value="1"/>
</dbReference>
<evidence type="ECO:0000259" key="2">
    <source>
        <dbReference type="Pfam" id="PF19051"/>
    </source>
</evidence>
<feature type="domain" description="Gfo/Idh/MocA-like oxidoreductase N-terminal" evidence="1">
    <location>
        <begin position="49"/>
        <end position="178"/>
    </location>
</feature>
<evidence type="ECO:0000313" key="3">
    <source>
        <dbReference type="EMBL" id="WKN40158.1"/>
    </source>
</evidence>
<dbReference type="AlphaFoldDB" id="A0AA49PZD2"/>
<reference evidence="3" key="1">
    <citation type="journal article" date="2023" name="Comput. Struct. Biotechnol. J.">
        <title>Discovery of a novel marine Bacteroidetes with a rich repertoire of carbohydrate-active enzymes.</title>
        <authorList>
            <person name="Chen B."/>
            <person name="Liu G."/>
            <person name="Chen Q."/>
            <person name="Wang H."/>
            <person name="Liu L."/>
            <person name="Tang K."/>
        </authorList>
    </citation>
    <scope>NUCLEOTIDE SEQUENCE</scope>
    <source>
        <strain evidence="3">TK19036</strain>
    </source>
</reference>
<dbReference type="GO" id="GO:0000166">
    <property type="term" value="F:nucleotide binding"/>
    <property type="evidence" value="ECO:0007669"/>
    <property type="project" value="InterPro"/>
</dbReference>
<dbReference type="SUPFAM" id="SSF51735">
    <property type="entry name" value="NAD(P)-binding Rossmann-fold domains"/>
    <property type="match status" value="1"/>
</dbReference>